<keyword evidence="3" id="KW-1185">Reference proteome</keyword>
<protein>
    <submittedName>
        <fullName evidence="2">Os02g0526650 protein</fullName>
    </submittedName>
</protein>
<dbReference type="Proteomes" id="UP000059680">
    <property type="component" value="Chromosome 2"/>
</dbReference>
<dbReference type="InParanoid" id="A0A0P0VJS6"/>
<dbReference type="Gramene" id="Os02t0526650-01">
    <property type="protein sequence ID" value="Os02t0526650-01"/>
    <property type="gene ID" value="Os02g0526650"/>
</dbReference>
<accession>A0A0P0VJS6</accession>
<sequence length="74" mass="8349">MSTGDHHFDGRKLQLSSCDQAHRRGAKSYQGPSKHDSAPRWKQRPGRLKQPDTIPQRHAETTDSSPKILITVAF</sequence>
<feature type="region of interest" description="Disordered" evidence="1">
    <location>
        <begin position="1"/>
        <end position="74"/>
    </location>
</feature>
<feature type="compositionally biased region" description="Basic and acidic residues" evidence="1">
    <location>
        <begin position="1"/>
        <end position="12"/>
    </location>
</feature>
<reference evidence="2 3" key="2">
    <citation type="journal article" date="2013" name="Plant Cell Physiol.">
        <title>Rice Annotation Project Database (RAP-DB): an integrative and interactive database for rice genomics.</title>
        <authorList>
            <person name="Sakai H."/>
            <person name="Lee S.S."/>
            <person name="Tanaka T."/>
            <person name="Numa H."/>
            <person name="Kim J."/>
            <person name="Kawahara Y."/>
            <person name="Wakimoto H."/>
            <person name="Yang C.C."/>
            <person name="Iwamoto M."/>
            <person name="Abe T."/>
            <person name="Yamada Y."/>
            <person name="Muto A."/>
            <person name="Inokuchi H."/>
            <person name="Ikemura T."/>
            <person name="Matsumoto T."/>
            <person name="Sasaki T."/>
            <person name="Itoh T."/>
        </authorList>
    </citation>
    <scope>NUCLEOTIDE SEQUENCE [LARGE SCALE GENOMIC DNA]</scope>
    <source>
        <strain evidence="3">cv. Nipponbare</strain>
    </source>
</reference>
<reference evidence="3" key="1">
    <citation type="journal article" date="2005" name="Nature">
        <title>The map-based sequence of the rice genome.</title>
        <authorList>
            <consortium name="International rice genome sequencing project (IRGSP)"/>
            <person name="Matsumoto T."/>
            <person name="Wu J."/>
            <person name="Kanamori H."/>
            <person name="Katayose Y."/>
            <person name="Fujisawa M."/>
            <person name="Namiki N."/>
            <person name="Mizuno H."/>
            <person name="Yamamoto K."/>
            <person name="Antonio B.A."/>
            <person name="Baba T."/>
            <person name="Sakata K."/>
            <person name="Nagamura Y."/>
            <person name="Aoki H."/>
            <person name="Arikawa K."/>
            <person name="Arita K."/>
            <person name="Bito T."/>
            <person name="Chiden Y."/>
            <person name="Fujitsuka N."/>
            <person name="Fukunaka R."/>
            <person name="Hamada M."/>
            <person name="Harada C."/>
            <person name="Hayashi A."/>
            <person name="Hijishita S."/>
            <person name="Honda M."/>
            <person name="Hosokawa S."/>
            <person name="Ichikawa Y."/>
            <person name="Idonuma A."/>
            <person name="Iijima M."/>
            <person name="Ikeda M."/>
            <person name="Ikeno M."/>
            <person name="Ito K."/>
            <person name="Ito S."/>
            <person name="Ito T."/>
            <person name="Ito Y."/>
            <person name="Ito Y."/>
            <person name="Iwabuchi A."/>
            <person name="Kamiya K."/>
            <person name="Karasawa W."/>
            <person name="Kurita K."/>
            <person name="Katagiri S."/>
            <person name="Kikuta A."/>
            <person name="Kobayashi H."/>
            <person name="Kobayashi N."/>
            <person name="Machita K."/>
            <person name="Maehara T."/>
            <person name="Masukawa M."/>
            <person name="Mizubayashi T."/>
            <person name="Mukai Y."/>
            <person name="Nagasaki H."/>
            <person name="Nagata Y."/>
            <person name="Naito S."/>
            <person name="Nakashima M."/>
            <person name="Nakama Y."/>
            <person name="Nakamichi Y."/>
            <person name="Nakamura M."/>
            <person name="Meguro A."/>
            <person name="Negishi M."/>
            <person name="Ohta I."/>
            <person name="Ohta T."/>
            <person name="Okamoto M."/>
            <person name="Ono N."/>
            <person name="Saji S."/>
            <person name="Sakaguchi M."/>
            <person name="Sakai K."/>
            <person name="Shibata M."/>
            <person name="Shimokawa T."/>
            <person name="Song J."/>
            <person name="Takazaki Y."/>
            <person name="Terasawa K."/>
            <person name="Tsugane M."/>
            <person name="Tsuji K."/>
            <person name="Ueda S."/>
            <person name="Waki K."/>
            <person name="Yamagata H."/>
            <person name="Yamamoto M."/>
            <person name="Yamamoto S."/>
            <person name="Yamane H."/>
            <person name="Yoshiki S."/>
            <person name="Yoshihara R."/>
            <person name="Yukawa K."/>
            <person name="Zhong H."/>
            <person name="Yano M."/>
            <person name="Yuan Q."/>
            <person name="Ouyang S."/>
            <person name="Liu J."/>
            <person name="Jones K.M."/>
            <person name="Gansberger K."/>
            <person name="Moffat K."/>
            <person name="Hill J."/>
            <person name="Bera J."/>
            <person name="Fadrosh D."/>
            <person name="Jin S."/>
            <person name="Johri S."/>
            <person name="Kim M."/>
            <person name="Overton L."/>
            <person name="Reardon M."/>
            <person name="Tsitrin T."/>
            <person name="Vuong H."/>
            <person name="Weaver B."/>
            <person name="Ciecko A."/>
            <person name="Tallon L."/>
            <person name="Jackson J."/>
            <person name="Pai G."/>
            <person name="Aken S.V."/>
            <person name="Utterback T."/>
            <person name="Reidmuller S."/>
            <person name="Feldblyum T."/>
            <person name="Hsiao J."/>
            <person name="Zismann V."/>
            <person name="Iobst S."/>
            <person name="de Vazeille A.R."/>
            <person name="Buell C.R."/>
            <person name="Ying K."/>
            <person name="Li Y."/>
            <person name="Lu T."/>
            <person name="Huang Y."/>
            <person name="Zhao Q."/>
            <person name="Feng Q."/>
            <person name="Zhang L."/>
            <person name="Zhu J."/>
            <person name="Weng Q."/>
            <person name="Mu J."/>
            <person name="Lu Y."/>
            <person name="Fan D."/>
            <person name="Liu Y."/>
            <person name="Guan J."/>
            <person name="Zhang Y."/>
            <person name="Yu S."/>
            <person name="Liu X."/>
            <person name="Zhang Y."/>
            <person name="Hong G."/>
            <person name="Han B."/>
            <person name="Choisne N."/>
            <person name="Demange N."/>
            <person name="Orjeda G."/>
            <person name="Samain S."/>
            <person name="Cattolico L."/>
            <person name="Pelletier E."/>
            <person name="Couloux A."/>
            <person name="Segurens B."/>
            <person name="Wincker P."/>
            <person name="D'Hont A."/>
            <person name="Scarpelli C."/>
            <person name="Weissenbach J."/>
            <person name="Salanoubat M."/>
            <person name="Quetier F."/>
            <person name="Yu Y."/>
            <person name="Kim H.R."/>
            <person name="Rambo T."/>
            <person name="Currie J."/>
            <person name="Collura K."/>
            <person name="Luo M."/>
            <person name="Yang T."/>
            <person name="Ammiraju J.S.S."/>
            <person name="Engler F."/>
            <person name="Soderlund C."/>
            <person name="Wing R.A."/>
            <person name="Palmer L.E."/>
            <person name="de la Bastide M."/>
            <person name="Spiegel L."/>
            <person name="Nascimento L."/>
            <person name="Zutavern T."/>
            <person name="O'Shaughnessy A."/>
            <person name="Dike S."/>
            <person name="Dedhia N."/>
            <person name="Preston R."/>
            <person name="Balija V."/>
            <person name="McCombie W.R."/>
            <person name="Chow T."/>
            <person name="Chen H."/>
            <person name="Chung M."/>
            <person name="Chen C."/>
            <person name="Shaw J."/>
            <person name="Wu H."/>
            <person name="Hsiao K."/>
            <person name="Chao Y."/>
            <person name="Chu M."/>
            <person name="Cheng C."/>
            <person name="Hour A."/>
            <person name="Lee P."/>
            <person name="Lin S."/>
            <person name="Lin Y."/>
            <person name="Liou J."/>
            <person name="Liu S."/>
            <person name="Hsing Y."/>
            <person name="Raghuvanshi S."/>
            <person name="Mohanty A."/>
            <person name="Bharti A.K."/>
            <person name="Gaur A."/>
            <person name="Gupta V."/>
            <person name="Kumar D."/>
            <person name="Ravi V."/>
            <person name="Vij S."/>
            <person name="Kapur A."/>
            <person name="Khurana P."/>
            <person name="Khurana P."/>
            <person name="Khurana J.P."/>
            <person name="Tyagi A.K."/>
            <person name="Gaikwad K."/>
            <person name="Singh A."/>
            <person name="Dalal V."/>
            <person name="Srivastava S."/>
            <person name="Dixit A."/>
            <person name="Pal A.K."/>
            <person name="Ghazi I.A."/>
            <person name="Yadav M."/>
            <person name="Pandit A."/>
            <person name="Bhargava A."/>
            <person name="Sureshbabu K."/>
            <person name="Batra K."/>
            <person name="Sharma T.R."/>
            <person name="Mohapatra T."/>
            <person name="Singh N.K."/>
            <person name="Messing J."/>
            <person name="Nelson A.B."/>
            <person name="Fuks G."/>
            <person name="Kavchok S."/>
            <person name="Keizer G."/>
            <person name="Linton E."/>
            <person name="Llaca V."/>
            <person name="Song R."/>
            <person name="Tanyolac B."/>
            <person name="Young S."/>
            <person name="Ho-Il K."/>
            <person name="Hahn J.H."/>
            <person name="Sangsakoo G."/>
            <person name="Vanavichit A."/>
            <person name="de Mattos Luiz.A.T."/>
            <person name="Zimmer P.D."/>
            <person name="Malone G."/>
            <person name="Dellagostin O."/>
            <person name="de Oliveira A.C."/>
            <person name="Bevan M."/>
            <person name="Bancroft I."/>
            <person name="Minx P."/>
            <person name="Cordum H."/>
            <person name="Wilson R."/>
            <person name="Cheng Z."/>
            <person name="Jin W."/>
            <person name="Jiang J."/>
            <person name="Leong S.A."/>
            <person name="Iwama H."/>
            <person name="Gojobori T."/>
            <person name="Itoh T."/>
            <person name="Niimura Y."/>
            <person name="Fujii Y."/>
            <person name="Habara T."/>
            <person name="Sakai H."/>
            <person name="Sato Y."/>
            <person name="Wilson G."/>
            <person name="Kumar K."/>
            <person name="McCouch S."/>
            <person name="Juretic N."/>
            <person name="Hoen D."/>
            <person name="Wright S."/>
            <person name="Bruskiewich R."/>
            <person name="Bureau T."/>
            <person name="Miyao A."/>
            <person name="Hirochika H."/>
            <person name="Nishikawa T."/>
            <person name="Kadowaki K."/>
            <person name="Sugiura M."/>
            <person name="Burr B."/>
            <person name="Sasaki T."/>
        </authorList>
    </citation>
    <scope>NUCLEOTIDE SEQUENCE [LARGE SCALE GENOMIC DNA]</scope>
    <source>
        <strain evidence="3">cv. Nipponbare</strain>
    </source>
</reference>
<dbReference type="PaxDb" id="39947-A0A0P0VJS6"/>
<reference evidence="2 3" key="3">
    <citation type="journal article" date="2013" name="Rice">
        <title>Improvement of the Oryza sativa Nipponbare reference genome using next generation sequence and optical map data.</title>
        <authorList>
            <person name="Kawahara Y."/>
            <person name="de la Bastide M."/>
            <person name="Hamilton J.P."/>
            <person name="Kanamori H."/>
            <person name="McCombie W.R."/>
            <person name="Ouyang S."/>
            <person name="Schwartz D.C."/>
            <person name="Tanaka T."/>
            <person name="Wu J."/>
            <person name="Zhou S."/>
            <person name="Childs K.L."/>
            <person name="Davidson R.M."/>
            <person name="Lin H."/>
            <person name="Quesada-Ocampo L."/>
            <person name="Vaillancourt B."/>
            <person name="Sakai H."/>
            <person name="Lee S.S."/>
            <person name="Kim J."/>
            <person name="Numa H."/>
            <person name="Itoh T."/>
            <person name="Buell C.R."/>
            <person name="Matsumoto T."/>
        </authorList>
    </citation>
    <scope>NUCLEOTIDE SEQUENCE [LARGE SCALE GENOMIC DNA]</scope>
    <source>
        <strain evidence="3">cv. Nipponbare</strain>
    </source>
</reference>
<dbReference type="EMBL" id="AP014958">
    <property type="protein sequence ID" value="BAS78994.1"/>
    <property type="molecule type" value="Genomic_DNA"/>
</dbReference>
<proteinExistence type="predicted"/>
<evidence type="ECO:0000313" key="2">
    <source>
        <dbReference type="EMBL" id="BAS78994.1"/>
    </source>
</evidence>
<evidence type="ECO:0000313" key="3">
    <source>
        <dbReference type="Proteomes" id="UP000059680"/>
    </source>
</evidence>
<dbReference type="AlphaFoldDB" id="A0A0P0VJS6"/>
<name>A0A0P0VJS6_ORYSJ</name>
<gene>
    <name evidence="2" type="ordered locus">Os02g0526650</name>
    <name evidence="2" type="ORF">OSNPB_020526650</name>
</gene>
<evidence type="ECO:0000256" key="1">
    <source>
        <dbReference type="SAM" id="MobiDB-lite"/>
    </source>
</evidence>
<organism evidence="2 3">
    <name type="scientific">Oryza sativa subsp. japonica</name>
    <name type="common">Rice</name>
    <dbReference type="NCBI Taxonomy" id="39947"/>
    <lineage>
        <taxon>Eukaryota</taxon>
        <taxon>Viridiplantae</taxon>
        <taxon>Streptophyta</taxon>
        <taxon>Embryophyta</taxon>
        <taxon>Tracheophyta</taxon>
        <taxon>Spermatophyta</taxon>
        <taxon>Magnoliopsida</taxon>
        <taxon>Liliopsida</taxon>
        <taxon>Poales</taxon>
        <taxon>Poaceae</taxon>
        <taxon>BOP clade</taxon>
        <taxon>Oryzoideae</taxon>
        <taxon>Oryzeae</taxon>
        <taxon>Oryzinae</taxon>
        <taxon>Oryza</taxon>
        <taxon>Oryza sativa</taxon>
    </lineage>
</organism>